<evidence type="ECO:0000256" key="1">
    <source>
        <dbReference type="SAM" id="MobiDB-lite"/>
    </source>
</evidence>
<dbReference type="EMBL" id="AMRJ01000003">
    <property type="protein sequence ID" value="EKF75405.1"/>
    <property type="molecule type" value="Genomic_DNA"/>
</dbReference>
<dbReference type="PATRIC" id="fig|1177179.3.peg.713"/>
<name>L0WHW1_9GAMM</name>
<sequence>MFWALSILVVTLAACSEKPEGQVLYVAPYPSACIGAGTMACLRIRTDPQANWEVFYGHIEGFTFEPGNEYTLRVKPVTGNENKDPDSRDYQLVSVEEKDSVQDKDPE</sequence>
<dbReference type="InterPro" id="IPR025485">
    <property type="entry name" value="DUF4377"/>
</dbReference>
<protein>
    <recommendedName>
        <fullName evidence="2">DUF4377 domain-containing protein</fullName>
    </recommendedName>
</protein>
<accession>L0WHW1</accession>
<evidence type="ECO:0000313" key="3">
    <source>
        <dbReference type="EMBL" id="EKF75405.1"/>
    </source>
</evidence>
<dbReference type="Proteomes" id="UP000010164">
    <property type="component" value="Unassembled WGS sequence"/>
</dbReference>
<dbReference type="eggNOG" id="COG3042">
    <property type="taxonomic scope" value="Bacteria"/>
</dbReference>
<proteinExistence type="predicted"/>
<reference evidence="3 4" key="1">
    <citation type="journal article" date="2012" name="J. Bacteriol.">
        <title>Genome Sequence of the Alkane-Degrading Bacterium Alcanivorax hongdengensis Type Strain A-11-3.</title>
        <authorList>
            <person name="Lai Q."/>
            <person name="Shao Z."/>
        </authorList>
    </citation>
    <scope>NUCLEOTIDE SEQUENCE [LARGE SCALE GENOMIC DNA]</scope>
    <source>
        <strain evidence="3 4">A-11-3</strain>
    </source>
</reference>
<dbReference type="STRING" id="1177179.A11A3_03574"/>
<evidence type="ECO:0000259" key="2">
    <source>
        <dbReference type="Pfam" id="PF14302"/>
    </source>
</evidence>
<comment type="caution">
    <text evidence="3">The sequence shown here is derived from an EMBL/GenBank/DDBJ whole genome shotgun (WGS) entry which is preliminary data.</text>
</comment>
<gene>
    <name evidence="3" type="ORF">A11A3_03574</name>
</gene>
<evidence type="ECO:0000313" key="4">
    <source>
        <dbReference type="Proteomes" id="UP000010164"/>
    </source>
</evidence>
<dbReference type="Pfam" id="PF14302">
    <property type="entry name" value="DUF4377"/>
    <property type="match status" value="1"/>
</dbReference>
<feature type="compositionally biased region" description="Basic and acidic residues" evidence="1">
    <location>
        <begin position="81"/>
        <end position="107"/>
    </location>
</feature>
<organism evidence="3 4">
    <name type="scientific">Alcanivorax hongdengensis A-11-3</name>
    <dbReference type="NCBI Taxonomy" id="1177179"/>
    <lineage>
        <taxon>Bacteria</taxon>
        <taxon>Pseudomonadati</taxon>
        <taxon>Pseudomonadota</taxon>
        <taxon>Gammaproteobacteria</taxon>
        <taxon>Oceanospirillales</taxon>
        <taxon>Alcanivoracaceae</taxon>
        <taxon>Alcanivorax</taxon>
    </lineage>
</organism>
<dbReference type="AlphaFoldDB" id="L0WHW1"/>
<dbReference type="RefSeq" id="WP_008927901.1">
    <property type="nucleotide sequence ID" value="NZ_AMRJ01000003.1"/>
</dbReference>
<feature type="region of interest" description="Disordered" evidence="1">
    <location>
        <begin position="75"/>
        <end position="107"/>
    </location>
</feature>
<feature type="domain" description="DUF4377" evidence="2">
    <location>
        <begin position="25"/>
        <end position="98"/>
    </location>
</feature>
<keyword evidence="4" id="KW-1185">Reference proteome</keyword>